<evidence type="ECO:0000313" key="3">
    <source>
        <dbReference type="EMBL" id="KAF2604829.1"/>
    </source>
</evidence>
<accession>A0A8S9IG53</accession>
<comment type="caution">
    <text evidence="2">The sequence shown here is derived from an EMBL/GenBank/DDBJ whole genome shotgun (WGS) entry which is preliminary data.</text>
</comment>
<name>A0A8S9IG53_BRACR</name>
<dbReference type="EMBL" id="QGKW02001911">
    <property type="protein sequence ID" value="KAF2568778.1"/>
    <property type="molecule type" value="Genomic_DNA"/>
</dbReference>
<reference evidence="2" key="1">
    <citation type="submission" date="2019-12" db="EMBL/GenBank/DDBJ databases">
        <title>Genome sequencing and annotation of Brassica cretica.</title>
        <authorList>
            <person name="Studholme D.J."/>
            <person name="Sarris P.F."/>
        </authorList>
    </citation>
    <scope>NUCLEOTIDE SEQUENCE</scope>
    <source>
        <strain evidence="2">PFS-001/15</strain>
        <strain evidence="3">PFS-102/07</strain>
        <tissue evidence="2">Leaf</tissue>
    </source>
</reference>
<dbReference type="AlphaFoldDB" id="A0A8S9IG53"/>
<gene>
    <name evidence="2" type="ORF">F2Q68_00026414</name>
    <name evidence="3" type="ORF">F2Q70_00026852</name>
</gene>
<sequence>MTLEEQPHRNHHENSKVHGKLGEMITSPTQAAKALQAKVLGNVRSGLLSAATIFFDPQRRSGLLNTEGKRGITGTVTTITIKQLGFS</sequence>
<feature type="region of interest" description="Disordered" evidence="1">
    <location>
        <begin position="1"/>
        <end position="21"/>
    </location>
</feature>
<proteinExistence type="predicted"/>
<feature type="compositionally biased region" description="Basic and acidic residues" evidence="1">
    <location>
        <begin position="1"/>
        <end position="16"/>
    </location>
</feature>
<dbReference type="EMBL" id="QGKY02000094">
    <property type="protein sequence ID" value="KAF2604829.1"/>
    <property type="molecule type" value="Genomic_DNA"/>
</dbReference>
<evidence type="ECO:0000313" key="4">
    <source>
        <dbReference type="Proteomes" id="UP000712281"/>
    </source>
</evidence>
<evidence type="ECO:0000313" key="2">
    <source>
        <dbReference type="EMBL" id="KAF2568778.1"/>
    </source>
</evidence>
<evidence type="ECO:0000256" key="1">
    <source>
        <dbReference type="SAM" id="MobiDB-lite"/>
    </source>
</evidence>
<protein>
    <submittedName>
        <fullName evidence="2">Uncharacterized protein</fullName>
    </submittedName>
</protein>
<dbReference type="Proteomes" id="UP000712281">
    <property type="component" value="Unassembled WGS sequence"/>
</dbReference>
<organism evidence="2 4">
    <name type="scientific">Brassica cretica</name>
    <name type="common">Mustard</name>
    <dbReference type="NCBI Taxonomy" id="69181"/>
    <lineage>
        <taxon>Eukaryota</taxon>
        <taxon>Viridiplantae</taxon>
        <taxon>Streptophyta</taxon>
        <taxon>Embryophyta</taxon>
        <taxon>Tracheophyta</taxon>
        <taxon>Spermatophyta</taxon>
        <taxon>Magnoliopsida</taxon>
        <taxon>eudicotyledons</taxon>
        <taxon>Gunneridae</taxon>
        <taxon>Pentapetalae</taxon>
        <taxon>rosids</taxon>
        <taxon>malvids</taxon>
        <taxon>Brassicales</taxon>
        <taxon>Brassicaceae</taxon>
        <taxon>Brassiceae</taxon>
        <taxon>Brassica</taxon>
    </lineage>
</organism>